<feature type="transmembrane region" description="Helical" evidence="1">
    <location>
        <begin position="39"/>
        <end position="57"/>
    </location>
</feature>
<feature type="transmembrane region" description="Helical" evidence="1">
    <location>
        <begin position="182"/>
        <end position="202"/>
    </location>
</feature>
<keyword evidence="1" id="KW-0812">Transmembrane</keyword>
<organism evidence="2 3">
    <name type="scientific">Oikopleura dioica</name>
    <name type="common">Tunicate</name>
    <dbReference type="NCBI Taxonomy" id="34765"/>
    <lineage>
        <taxon>Eukaryota</taxon>
        <taxon>Metazoa</taxon>
        <taxon>Chordata</taxon>
        <taxon>Tunicata</taxon>
        <taxon>Appendicularia</taxon>
        <taxon>Copelata</taxon>
        <taxon>Oikopleuridae</taxon>
        <taxon>Oikopleura</taxon>
    </lineage>
</organism>
<name>A0ABN7SBV0_OIKDI</name>
<dbReference type="EMBL" id="OU015569">
    <property type="protein sequence ID" value="CAG5094228.1"/>
    <property type="molecule type" value="Genomic_DNA"/>
</dbReference>
<keyword evidence="3" id="KW-1185">Reference proteome</keyword>
<feature type="transmembrane region" description="Helical" evidence="1">
    <location>
        <begin position="12"/>
        <end position="32"/>
    </location>
</feature>
<keyword evidence="1" id="KW-1133">Transmembrane helix</keyword>
<reference evidence="2 3" key="1">
    <citation type="submission" date="2021-04" db="EMBL/GenBank/DDBJ databases">
        <authorList>
            <person name="Bliznina A."/>
        </authorList>
    </citation>
    <scope>NUCLEOTIDE SEQUENCE [LARGE SCALE GENOMIC DNA]</scope>
</reference>
<protein>
    <submittedName>
        <fullName evidence="2">Oidioi.mRNA.OKI2018_I69.XSR.g13367.t1.cds</fullName>
    </submittedName>
</protein>
<sequence length="259" mass="29730">MLKGPQYKKIVLAHWMRIVGLFWLLVSNLATVCYIGPRVAFCVFEMLLLYWDILLYANISEIVSSSHSWIIFTFYFAAVVKVFVTSIYFLNPSKETLIRSKFHHSVALLFFHQLFLMFTQFKYAQEMHFISAETSEDLAILLQKKAQFLIFFRSLSAVLHGDRDPPSISKDSKETIAKADAVIWNFFSLSSVVYNVLILLCLKPALQLLPKKCVKVEPAQLSFIPSLDCFGHFELILSGCGSIQILLYLWIAFKSFAKN</sequence>
<evidence type="ECO:0000313" key="3">
    <source>
        <dbReference type="Proteomes" id="UP001158576"/>
    </source>
</evidence>
<proteinExistence type="predicted"/>
<dbReference type="Proteomes" id="UP001158576">
    <property type="component" value="Chromosome XSR"/>
</dbReference>
<keyword evidence="1" id="KW-0472">Membrane</keyword>
<evidence type="ECO:0000313" key="2">
    <source>
        <dbReference type="EMBL" id="CAG5094228.1"/>
    </source>
</evidence>
<feature type="transmembrane region" description="Helical" evidence="1">
    <location>
        <begin position="69"/>
        <end position="90"/>
    </location>
</feature>
<evidence type="ECO:0000256" key="1">
    <source>
        <dbReference type="SAM" id="Phobius"/>
    </source>
</evidence>
<feature type="transmembrane region" description="Helical" evidence="1">
    <location>
        <begin position="235"/>
        <end position="253"/>
    </location>
</feature>
<accession>A0ABN7SBV0</accession>
<gene>
    <name evidence="2" type="ORF">OKIOD_LOCUS4925</name>
</gene>